<dbReference type="InterPro" id="IPR025558">
    <property type="entry name" value="DUF4283"/>
</dbReference>
<dbReference type="Pfam" id="PF14111">
    <property type="entry name" value="DUF4283"/>
    <property type="match status" value="1"/>
</dbReference>
<accession>B9S5C2</accession>
<dbReference type="InParanoid" id="B9S5C2"/>
<gene>
    <name evidence="2" type="ORF">RCOM_1359380</name>
</gene>
<keyword evidence="3" id="KW-1185">Reference proteome</keyword>
<dbReference type="EMBL" id="EQ973872">
    <property type="protein sequence ID" value="EEF41191.1"/>
    <property type="molecule type" value="Genomic_DNA"/>
</dbReference>
<dbReference type="InterPro" id="IPR036691">
    <property type="entry name" value="Endo/exonu/phosph_ase_sf"/>
</dbReference>
<name>B9S5C2_RICCO</name>
<dbReference type="SUPFAM" id="SSF56219">
    <property type="entry name" value="DNase I-like"/>
    <property type="match status" value="1"/>
</dbReference>
<sequence>MTTTEKHEDQMIVQYAKISLEDEEEGGLVFEDIGNANQAPEYQWSLVGRFLTDRAINFLAMKNTLASLWRPVKGVCIKELGPNLFIFQFFHELDMLHVIEGGPWTFNQFMLLTTRFHSDRFCEALFYQQDRDHVRPYGVWLRAPRRLMLDFSVKGKGHVKEVSTINGVRGKKSGEAGSVSTIKEQLIMGQISLVKVHKMLWNARPIKPNDYLSMELPWAGSGSSHEGCFFIAGVGIGGGLVLLWKEKNMAKLLSFSSNHIDASVLIPNMKAWHLTYFYGFPKRARRKDSWDLLHKLNTVSTFPWCVIEDFNDLMGQHEKKGRLRHPNHSLN</sequence>
<dbReference type="eggNOG" id="KOG1075">
    <property type="taxonomic scope" value="Eukaryota"/>
</dbReference>
<dbReference type="Proteomes" id="UP000008311">
    <property type="component" value="Unassembled WGS sequence"/>
</dbReference>
<evidence type="ECO:0000259" key="1">
    <source>
        <dbReference type="Pfam" id="PF14111"/>
    </source>
</evidence>
<evidence type="ECO:0000313" key="3">
    <source>
        <dbReference type="Proteomes" id="UP000008311"/>
    </source>
</evidence>
<reference evidence="3" key="1">
    <citation type="journal article" date="2010" name="Nat. Biotechnol.">
        <title>Draft genome sequence of the oilseed species Ricinus communis.</title>
        <authorList>
            <person name="Chan A.P."/>
            <person name="Crabtree J."/>
            <person name="Zhao Q."/>
            <person name="Lorenzi H."/>
            <person name="Orvis J."/>
            <person name="Puiu D."/>
            <person name="Melake-Berhan A."/>
            <person name="Jones K.M."/>
            <person name="Redman J."/>
            <person name="Chen G."/>
            <person name="Cahoon E.B."/>
            <person name="Gedil M."/>
            <person name="Stanke M."/>
            <person name="Haas B.J."/>
            <person name="Wortman J.R."/>
            <person name="Fraser-Liggett C.M."/>
            <person name="Ravel J."/>
            <person name="Rabinowicz P.D."/>
        </authorList>
    </citation>
    <scope>NUCLEOTIDE SEQUENCE [LARGE SCALE GENOMIC DNA]</scope>
    <source>
        <strain evidence="3">cv. Hale</strain>
    </source>
</reference>
<evidence type="ECO:0000313" key="2">
    <source>
        <dbReference type="EMBL" id="EEF41191.1"/>
    </source>
</evidence>
<organism evidence="2 3">
    <name type="scientific">Ricinus communis</name>
    <name type="common">Castor bean</name>
    <dbReference type="NCBI Taxonomy" id="3988"/>
    <lineage>
        <taxon>Eukaryota</taxon>
        <taxon>Viridiplantae</taxon>
        <taxon>Streptophyta</taxon>
        <taxon>Embryophyta</taxon>
        <taxon>Tracheophyta</taxon>
        <taxon>Spermatophyta</taxon>
        <taxon>Magnoliopsida</taxon>
        <taxon>eudicotyledons</taxon>
        <taxon>Gunneridae</taxon>
        <taxon>Pentapetalae</taxon>
        <taxon>rosids</taxon>
        <taxon>fabids</taxon>
        <taxon>Malpighiales</taxon>
        <taxon>Euphorbiaceae</taxon>
        <taxon>Acalyphoideae</taxon>
        <taxon>Acalypheae</taxon>
        <taxon>Ricinus</taxon>
    </lineage>
</organism>
<protein>
    <recommendedName>
        <fullName evidence="1">DUF4283 domain-containing protein</fullName>
    </recommendedName>
</protein>
<dbReference type="AlphaFoldDB" id="B9S5C2"/>
<proteinExistence type="predicted"/>
<feature type="domain" description="DUF4283" evidence="1">
    <location>
        <begin position="42"/>
        <end position="119"/>
    </location>
</feature>